<dbReference type="InterPro" id="IPR002196">
    <property type="entry name" value="Glyco_hydro_24"/>
</dbReference>
<dbReference type="GO" id="GO:0016998">
    <property type="term" value="P:cell wall macromolecule catabolic process"/>
    <property type="evidence" value="ECO:0007669"/>
    <property type="project" value="InterPro"/>
</dbReference>
<dbReference type="Pfam" id="PF00959">
    <property type="entry name" value="Phage_lysozyme"/>
    <property type="match status" value="1"/>
</dbReference>
<dbReference type="InterPro" id="IPR043688">
    <property type="entry name" value="SAR_endolysin-like"/>
</dbReference>
<dbReference type="InterPro" id="IPR023347">
    <property type="entry name" value="Lysozyme_dom_sf"/>
</dbReference>
<evidence type="ECO:0000256" key="2">
    <source>
        <dbReference type="ARBA" id="ARBA00022529"/>
    </source>
</evidence>
<dbReference type="GO" id="GO:0042742">
    <property type="term" value="P:defense response to bacterium"/>
    <property type="evidence" value="ECO:0007669"/>
    <property type="project" value="UniProtKB-KW"/>
</dbReference>
<dbReference type="Proteomes" id="UP000525987">
    <property type="component" value="Unassembled WGS sequence"/>
</dbReference>
<dbReference type="InterPro" id="IPR023346">
    <property type="entry name" value="Lysozyme-like_dom_sf"/>
</dbReference>
<dbReference type="HAMAP" id="MF_04136">
    <property type="entry name" value="SAR_ENDOLYSIN"/>
    <property type="match status" value="1"/>
</dbReference>
<dbReference type="CDD" id="cd16900">
    <property type="entry name" value="endolysin_R21-like"/>
    <property type="match status" value="1"/>
</dbReference>
<dbReference type="EC" id="3.2.1.17" evidence="6"/>
<dbReference type="PANTHER" id="PTHR38107:SF3">
    <property type="entry name" value="LYSOZYME RRRD-RELATED"/>
    <property type="match status" value="1"/>
</dbReference>
<dbReference type="InterPro" id="IPR034690">
    <property type="entry name" value="Endolysin_T4_type"/>
</dbReference>
<evidence type="ECO:0000256" key="4">
    <source>
        <dbReference type="ARBA" id="ARBA00022801"/>
    </source>
</evidence>
<gene>
    <name evidence="7" type="ORF">FHR96_003095</name>
</gene>
<keyword evidence="5 6" id="KW-0326">Glycosidase</keyword>
<dbReference type="SUPFAM" id="SSF53955">
    <property type="entry name" value="Lysozyme-like"/>
    <property type="match status" value="1"/>
</dbReference>
<evidence type="ECO:0000256" key="6">
    <source>
        <dbReference type="RuleBase" id="RU003788"/>
    </source>
</evidence>
<keyword evidence="8" id="KW-1185">Reference proteome</keyword>
<comment type="catalytic activity">
    <reaction evidence="1 6">
        <text>Hydrolysis of (1-&gt;4)-beta-linkages between N-acetylmuramic acid and N-acetyl-D-glucosamine residues in a peptidoglycan and between N-acetyl-D-glucosamine residues in chitodextrins.</text>
        <dbReference type="EC" id="3.2.1.17"/>
    </reaction>
</comment>
<evidence type="ECO:0000256" key="5">
    <source>
        <dbReference type="ARBA" id="ARBA00023295"/>
    </source>
</evidence>
<reference evidence="7 8" key="1">
    <citation type="submission" date="2020-08" db="EMBL/GenBank/DDBJ databases">
        <title>Genomic Encyclopedia of Type Strains, Phase III (KMG-III): the genomes of soil and plant-associated and newly described type strains.</title>
        <authorList>
            <person name="Whitman W."/>
        </authorList>
    </citation>
    <scope>NUCLEOTIDE SEQUENCE [LARGE SCALE GENOMIC DNA]</scope>
    <source>
        <strain evidence="7 8">CECT 5995</strain>
    </source>
</reference>
<accession>A0A7W5C0N3</accession>
<evidence type="ECO:0000256" key="1">
    <source>
        <dbReference type="ARBA" id="ARBA00000632"/>
    </source>
</evidence>
<dbReference type="GO" id="GO:0009253">
    <property type="term" value="P:peptidoglycan catabolic process"/>
    <property type="evidence" value="ECO:0007669"/>
    <property type="project" value="InterPro"/>
</dbReference>
<dbReference type="AlphaFoldDB" id="A0A7W5C0N3"/>
<comment type="similarity">
    <text evidence="6">Belongs to the glycosyl hydrolase 24 family.</text>
</comment>
<evidence type="ECO:0000313" key="7">
    <source>
        <dbReference type="EMBL" id="MBB3142208.1"/>
    </source>
</evidence>
<dbReference type="HAMAP" id="MF_04110">
    <property type="entry name" value="ENDOLYSIN_T4"/>
    <property type="match status" value="1"/>
</dbReference>
<sequence>MALAAIIVPQFEGTELGSYRDAVGVWTVCTGHTATAGPGQHKTPAECRELLESDLGVALDAVDRSVKVEIAPATRAALVSFTFNLGAGALRRSTLLEKLNAGDIVGACNELPRWIYAGGQRLRGLARRRAAERDLCLEGVNDDGTADTGAAVADDGGDGSDSWFDLATG</sequence>
<comment type="caution">
    <text evidence="7">The sequence shown here is derived from an EMBL/GenBank/DDBJ whole genome shotgun (WGS) entry which is preliminary data.</text>
</comment>
<dbReference type="GO" id="GO:0003796">
    <property type="term" value="F:lysozyme activity"/>
    <property type="evidence" value="ECO:0007669"/>
    <property type="project" value="UniProtKB-EC"/>
</dbReference>
<keyword evidence="4 6" id="KW-0378">Hydrolase</keyword>
<proteinExistence type="inferred from homology"/>
<dbReference type="EMBL" id="JACHXM010000018">
    <property type="protein sequence ID" value="MBB3142208.1"/>
    <property type="molecule type" value="Genomic_DNA"/>
</dbReference>
<organism evidence="7 8">
    <name type="scientific">Halomonas organivorans</name>
    <dbReference type="NCBI Taxonomy" id="257772"/>
    <lineage>
        <taxon>Bacteria</taxon>
        <taxon>Pseudomonadati</taxon>
        <taxon>Pseudomonadota</taxon>
        <taxon>Gammaproteobacteria</taxon>
        <taxon>Oceanospirillales</taxon>
        <taxon>Halomonadaceae</taxon>
        <taxon>Halomonas</taxon>
    </lineage>
</organism>
<evidence type="ECO:0000313" key="8">
    <source>
        <dbReference type="Proteomes" id="UP000525987"/>
    </source>
</evidence>
<evidence type="ECO:0000256" key="3">
    <source>
        <dbReference type="ARBA" id="ARBA00022638"/>
    </source>
</evidence>
<dbReference type="RefSeq" id="WP_246392985.1">
    <property type="nucleotide sequence ID" value="NZ_JACHXM010000018.1"/>
</dbReference>
<dbReference type="PANTHER" id="PTHR38107">
    <property type="match status" value="1"/>
</dbReference>
<keyword evidence="2 6" id="KW-0929">Antimicrobial</keyword>
<protein>
    <recommendedName>
        <fullName evidence="6">Lysozyme</fullName>
        <ecNumber evidence="6">3.2.1.17</ecNumber>
    </recommendedName>
</protein>
<dbReference type="Gene3D" id="1.10.530.40">
    <property type="match status" value="1"/>
</dbReference>
<dbReference type="InterPro" id="IPR051018">
    <property type="entry name" value="Bacteriophage_GH24"/>
</dbReference>
<dbReference type="GO" id="GO:0031640">
    <property type="term" value="P:killing of cells of another organism"/>
    <property type="evidence" value="ECO:0007669"/>
    <property type="project" value="UniProtKB-KW"/>
</dbReference>
<keyword evidence="3 6" id="KW-0081">Bacteriolytic enzyme</keyword>
<name>A0A7W5C0N3_9GAMM</name>